<reference evidence="2" key="1">
    <citation type="submission" date="2020-08" db="EMBL/GenBank/DDBJ databases">
        <authorList>
            <person name="Uke A."/>
            <person name="Chhe C."/>
            <person name="Baramee S."/>
            <person name="Kosugi A."/>
        </authorList>
    </citation>
    <scope>NUCLEOTIDE SEQUENCE</scope>
    <source>
        <strain evidence="2">DA-C8</strain>
    </source>
</reference>
<dbReference type="RefSeq" id="WP_200967540.1">
    <property type="nucleotide sequence ID" value="NZ_BMAQ01000042.1"/>
</dbReference>
<accession>A0A916QIY0</accession>
<feature type="transmembrane region" description="Helical" evidence="1">
    <location>
        <begin position="62"/>
        <end position="85"/>
    </location>
</feature>
<evidence type="ECO:0000256" key="1">
    <source>
        <dbReference type="SAM" id="Phobius"/>
    </source>
</evidence>
<name>A0A916QIY0_9BACL</name>
<gene>
    <name evidence="2" type="ORF">PRECH8_26380</name>
</gene>
<comment type="caution">
    <text evidence="2">The sequence shown here is derived from an EMBL/GenBank/DDBJ whole genome shotgun (WGS) entry which is preliminary data.</text>
</comment>
<feature type="transmembrane region" description="Helical" evidence="1">
    <location>
        <begin position="24"/>
        <end position="42"/>
    </location>
</feature>
<feature type="transmembrane region" description="Helical" evidence="1">
    <location>
        <begin position="106"/>
        <end position="129"/>
    </location>
</feature>
<organism evidence="2 3">
    <name type="scientific">Insulibacter thermoxylanivorax</name>
    <dbReference type="NCBI Taxonomy" id="2749268"/>
    <lineage>
        <taxon>Bacteria</taxon>
        <taxon>Bacillati</taxon>
        <taxon>Bacillota</taxon>
        <taxon>Bacilli</taxon>
        <taxon>Bacillales</taxon>
        <taxon>Paenibacillaceae</taxon>
        <taxon>Insulibacter</taxon>
    </lineage>
</organism>
<proteinExistence type="predicted"/>
<sequence length="292" mass="32765">MNNLSTIWLCARFNLYKWLVNPRIYALAAVIAAFSLWMFAWVSEYAAAVKVPVSPWIFPFTFTSPIMFPIYGCLTILLYCDAPFIDRHTPFLAIRTNRRNWILGQILYIVISAFIYTVYFAGMSIIALIPNVRWMSDWGAVLKTLAYDPVGPQKYGITHLLNIADPVISSFTTVSAMGISLALFWLVTMFVGLLILCFNVVIGGQAGVVAAGGLTFLSYFSIFVGRLAHGDVIYYFSPINWISMFYLNWGGDPMIPSPWYAVSVLIGGILILSVITVYVSCKQDLDAHERRV</sequence>
<dbReference type="EMBL" id="BMAQ01000042">
    <property type="protein sequence ID" value="GFR39342.1"/>
    <property type="molecule type" value="Genomic_DNA"/>
</dbReference>
<feature type="transmembrane region" description="Helical" evidence="1">
    <location>
        <begin position="179"/>
        <end position="202"/>
    </location>
</feature>
<dbReference type="AlphaFoldDB" id="A0A916QIY0"/>
<evidence type="ECO:0000313" key="2">
    <source>
        <dbReference type="EMBL" id="GFR39342.1"/>
    </source>
</evidence>
<keyword evidence="1" id="KW-0812">Transmembrane</keyword>
<feature type="transmembrane region" description="Helical" evidence="1">
    <location>
        <begin position="214"/>
        <end position="237"/>
    </location>
</feature>
<protein>
    <submittedName>
        <fullName evidence="2">Uncharacterized protein</fullName>
    </submittedName>
</protein>
<dbReference type="Proteomes" id="UP000654993">
    <property type="component" value="Unassembled WGS sequence"/>
</dbReference>
<feature type="transmembrane region" description="Helical" evidence="1">
    <location>
        <begin position="257"/>
        <end position="281"/>
    </location>
</feature>
<keyword evidence="1" id="KW-0472">Membrane</keyword>
<keyword evidence="3" id="KW-1185">Reference proteome</keyword>
<evidence type="ECO:0000313" key="3">
    <source>
        <dbReference type="Proteomes" id="UP000654993"/>
    </source>
</evidence>
<keyword evidence="1" id="KW-1133">Transmembrane helix</keyword>
<reference evidence="2" key="2">
    <citation type="journal article" date="2021" name="Data Brief">
        <title>Draft genome sequence data of the facultative, thermophilic, xylanolytic bacterium Paenibacillus sp. strain DA-C8.</title>
        <authorList>
            <person name="Chhe C."/>
            <person name="Uke A."/>
            <person name="Baramee S."/>
            <person name="Ungkulpasvich U."/>
            <person name="Tachaapaikoon C."/>
            <person name="Pason P."/>
            <person name="Waeonukul R."/>
            <person name="Ratanakhanokchai K."/>
            <person name="Kosugi A."/>
        </authorList>
    </citation>
    <scope>NUCLEOTIDE SEQUENCE</scope>
    <source>
        <strain evidence="2">DA-C8</strain>
    </source>
</reference>